<dbReference type="OrthoDB" id="428263at2"/>
<reference evidence="2 3" key="1">
    <citation type="submission" date="2016-11" db="EMBL/GenBank/DDBJ databases">
        <authorList>
            <person name="Jaros S."/>
            <person name="Januszkiewicz K."/>
            <person name="Wedrychowicz H."/>
        </authorList>
    </citation>
    <scope>NUCLEOTIDE SEQUENCE [LARGE SCALE GENOMIC DNA]</scope>
    <source>
        <strain evidence="2 3">DSM 46144</strain>
    </source>
</reference>
<accession>A0A1M7R2D1</accession>
<dbReference type="EMBL" id="FRCS01000006">
    <property type="protein sequence ID" value="SHN39122.1"/>
    <property type="molecule type" value="Genomic_DNA"/>
</dbReference>
<dbReference type="Proteomes" id="UP000184440">
    <property type="component" value="Unassembled WGS sequence"/>
</dbReference>
<dbReference type="Pfam" id="PF08592">
    <property type="entry name" value="Anthrone_oxy"/>
    <property type="match status" value="1"/>
</dbReference>
<feature type="transmembrane region" description="Helical" evidence="1">
    <location>
        <begin position="105"/>
        <end position="126"/>
    </location>
</feature>
<dbReference type="RefSeq" id="WP_084741563.1">
    <property type="nucleotide sequence ID" value="NZ_FRCS01000006.1"/>
</dbReference>
<feature type="transmembrane region" description="Helical" evidence="1">
    <location>
        <begin position="77"/>
        <end position="98"/>
    </location>
</feature>
<evidence type="ECO:0000313" key="2">
    <source>
        <dbReference type="EMBL" id="SHN39122.1"/>
    </source>
</evidence>
<gene>
    <name evidence="2" type="ORF">SAMN05443668_106200</name>
</gene>
<keyword evidence="3" id="KW-1185">Reference proteome</keyword>
<name>A0A1M7R2D1_9ACTN</name>
<dbReference type="AlphaFoldDB" id="A0A1M7R2D1"/>
<feature type="transmembrane region" description="Helical" evidence="1">
    <location>
        <begin position="27"/>
        <end position="48"/>
    </location>
</feature>
<protein>
    <submittedName>
        <fullName evidence="2">Uncharacterized membrane protein</fullName>
    </submittedName>
</protein>
<dbReference type="InterPro" id="IPR013901">
    <property type="entry name" value="Anthrone_oxy"/>
</dbReference>
<evidence type="ECO:0000313" key="3">
    <source>
        <dbReference type="Proteomes" id="UP000184440"/>
    </source>
</evidence>
<keyword evidence="1" id="KW-1133">Transmembrane helix</keyword>
<organism evidence="2 3">
    <name type="scientific">Cryptosporangium aurantiacum</name>
    <dbReference type="NCBI Taxonomy" id="134849"/>
    <lineage>
        <taxon>Bacteria</taxon>
        <taxon>Bacillati</taxon>
        <taxon>Actinomycetota</taxon>
        <taxon>Actinomycetes</taxon>
        <taxon>Cryptosporangiales</taxon>
        <taxon>Cryptosporangiaceae</taxon>
        <taxon>Cryptosporangium</taxon>
    </lineage>
</organism>
<sequence length="186" mass="19802">MSQALASSVSPDDTLTPDARRLSLARVWLLGAATLTTGLIAGFFYAYACSVMLGLDRVDDRTFIATMQAINATVRNTWFALSFFGALLLTAAAALVHLGRSGRRVLPWAAAAFVLYAIAFGITMGISVPLNQELADAGAAATLTDPAGVRAAYEDDWNNWNLNRTFASIAAFGCLVRALIVSRRPA</sequence>
<feature type="transmembrane region" description="Helical" evidence="1">
    <location>
        <begin position="162"/>
        <end position="180"/>
    </location>
</feature>
<proteinExistence type="predicted"/>
<keyword evidence="1" id="KW-0472">Membrane</keyword>
<evidence type="ECO:0000256" key="1">
    <source>
        <dbReference type="SAM" id="Phobius"/>
    </source>
</evidence>
<dbReference type="STRING" id="134849.SAMN05443668_106200"/>
<keyword evidence="1" id="KW-0812">Transmembrane</keyword>